<dbReference type="Proteomes" id="UP000645390">
    <property type="component" value="Unassembled WGS sequence"/>
</dbReference>
<keyword evidence="2" id="KW-0067">ATP-binding</keyword>
<protein>
    <recommendedName>
        <fullName evidence="3">ABC transporter domain-containing protein</fullName>
    </recommendedName>
</protein>
<evidence type="ECO:0000256" key="2">
    <source>
        <dbReference type="ARBA" id="ARBA00022840"/>
    </source>
</evidence>
<organism evidence="4 5">
    <name type="scientific">Pedobacter mendelii</name>
    <dbReference type="NCBI Taxonomy" id="1908240"/>
    <lineage>
        <taxon>Bacteria</taxon>
        <taxon>Pseudomonadati</taxon>
        <taxon>Bacteroidota</taxon>
        <taxon>Sphingobacteriia</taxon>
        <taxon>Sphingobacteriales</taxon>
        <taxon>Sphingobacteriaceae</taxon>
        <taxon>Pedobacter</taxon>
    </lineage>
</organism>
<dbReference type="PROSITE" id="PS50893">
    <property type="entry name" value="ABC_TRANSPORTER_2"/>
    <property type="match status" value="1"/>
</dbReference>
<dbReference type="PANTHER" id="PTHR43394:SF1">
    <property type="entry name" value="ATP-BINDING CASSETTE SUB-FAMILY B MEMBER 10, MITOCHONDRIAL"/>
    <property type="match status" value="1"/>
</dbReference>
<dbReference type="PANTHER" id="PTHR43394">
    <property type="entry name" value="ATP-DEPENDENT PERMEASE MDL1, MITOCHONDRIAL"/>
    <property type="match status" value="1"/>
</dbReference>
<dbReference type="RefSeq" id="WP_229746779.1">
    <property type="nucleotide sequence ID" value="NZ_BMDJ01000011.1"/>
</dbReference>
<dbReference type="SMART" id="SM00382">
    <property type="entry name" value="AAA"/>
    <property type="match status" value="1"/>
</dbReference>
<dbReference type="PROSITE" id="PS00211">
    <property type="entry name" value="ABC_TRANSPORTER_1"/>
    <property type="match status" value="1"/>
</dbReference>
<evidence type="ECO:0000259" key="3">
    <source>
        <dbReference type="PROSITE" id="PS50893"/>
    </source>
</evidence>
<keyword evidence="1" id="KW-0547">Nucleotide-binding</keyword>
<dbReference type="SUPFAM" id="SSF52540">
    <property type="entry name" value="P-loop containing nucleoside triphosphate hydrolases"/>
    <property type="match status" value="1"/>
</dbReference>
<dbReference type="InterPro" id="IPR003593">
    <property type="entry name" value="AAA+_ATPase"/>
</dbReference>
<evidence type="ECO:0000313" key="4">
    <source>
        <dbReference type="EMBL" id="GGI28661.1"/>
    </source>
</evidence>
<dbReference type="InterPro" id="IPR039421">
    <property type="entry name" value="Type_1_exporter"/>
</dbReference>
<keyword evidence="5" id="KW-1185">Reference proteome</keyword>
<evidence type="ECO:0000313" key="5">
    <source>
        <dbReference type="Proteomes" id="UP000645390"/>
    </source>
</evidence>
<proteinExistence type="predicted"/>
<comment type="caution">
    <text evidence="4">The sequence shown here is derived from an EMBL/GenBank/DDBJ whole genome shotgun (WGS) entry which is preliminary data.</text>
</comment>
<name>A0ABQ2BNF8_9SPHI</name>
<dbReference type="InterPro" id="IPR003439">
    <property type="entry name" value="ABC_transporter-like_ATP-bd"/>
</dbReference>
<dbReference type="InterPro" id="IPR017871">
    <property type="entry name" value="ABC_transporter-like_CS"/>
</dbReference>
<sequence length="249" mass="27520">MPLNKTIKLQNLSFTYPGAGNEPVLSNINLNIPEGKTTAIVGMSGSGKTTILKLLLRFYEPQKGEIKIGAVQLGQIGFRFWRGACGIVMQDGFIFSDTIAKNIAIGGEYPDMQKLLHSIKIANINEFIENLPLGLNTKIGAEGNGISQGQRQRILIARAVYKDPEYIFFDEATNALDANNEKVIMENLEKFFKGRTVVVVAHRLSTVKNADNIIVLNKGSIVEQGNHIQLTKNKGEYFQLVKNQLELGN</sequence>
<dbReference type="InterPro" id="IPR027417">
    <property type="entry name" value="P-loop_NTPase"/>
</dbReference>
<dbReference type="Pfam" id="PF00005">
    <property type="entry name" value="ABC_tran"/>
    <property type="match status" value="1"/>
</dbReference>
<evidence type="ECO:0000256" key="1">
    <source>
        <dbReference type="ARBA" id="ARBA00022741"/>
    </source>
</evidence>
<dbReference type="Gene3D" id="3.40.50.300">
    <property type="entry name" value="P-loop containing nucleotide triphosphate hydrolases"/>
    <property type="match status" value="1"/>
</dbReference>
<gene>
    <name evidence="4" type="ORF">GCM10008119_33760</name>
</gene>
<dbReference type="EMBL" id="BMDJ01000011">
    <property type="protein sequence ID" value="GGI28661.1"/>
    <property type="molecule type" value="Genomic_DNA"/>
</dbReference>
<feature type="domain" description="ABC transporter" evidence="3">
    <location>
        <begin position="7"/>
        <end position="243"/>
    </location>
</feature>
<accession>A0ABQ2BNF8</accession>
<reference evidence="5" key="1">
    <citation type="journal article" date="2019" name="Int. J. Syst. Evol. Microbiol.">
        <title>The Global Catalogue of Microorganisms (GCM) 10K type strain sequencing project: providing services to taxonomists for standard genome sequencing and annotation.</title>
        <authorList>
            <consortium name="The Broad Institute Genomics Platform"/>
            <consortium name="The Broad Institute Genome Sequencing Center for Infectious Disease"/>
            <person name="Wu L."/>
            <person name="Ma J."/>
        </authorList>
    </citation>
    <scope>NUCLEOTIDE SEQUENCE [LARGE SCALE GENOMIC DNA]</scope>
    <source>
        <strain evidence="5">CCM 8939</strain>
    </source>
</reference>